<sequence length="166" mass="18500">MKLKGKAIKLGNDINTDLIISGRYKFSITDMKELAKYIFEDLDPGFVKKVRPNESIIVAGENFGMGSSREQAPLVIKEAGILAVVAKSFARIFYRNAFNIGLNLIEADTDKIDENDNIEIDLDRAIINNETRGEKIKILPIPKVLQTLLADGGLVNHFKKNNGLRL</sequence>
<evidence type="ECO:0000256" key="1">
    <source>
        <dbReference type="ARBA" id="ARBA00000491"/>
    </source>
</evidence>
<dbReference type="Gene3D" id="3.20.19.10">
    <property type="entry name" value="Aconitase, domain 4"/>
    <property type="match status" value="1"/>
</dbReference>
<dbReference type="InterPro" id="IPR000573">
    <property type="entry name" value="AconitaseA/IPMdHydase_ssu_swvl"/>
</dbReference>
<comment type="pathway">
    <text evidence="3 7">Amino-acid biosynthesis; L-leucine biosynthesis; L-leucine from 3-methyl-2-oxobutanoate: step 2/4.</text>
</comment>
<protein>
    <recommendedName>
        <fullName evidence="7">3-isopropylmalate dehydratase small subunit</fullName>
        <ecNumber evidence="7">4.2.1.33</ecNumber>
    </recommendedName>
    <alternativeName>
        <fullName evidence="7">Alpha-IPM isomerase</fullName>
        <shortName evidence="7">IPMI</shortName>
    </alternativeName>
    <alternativeName>
        <fullName evidence="7">Isopropylmalate isomerase</fullName>
    </alternativeName>
</protein>
<dbReference type="InterPro" id="IPR033940">
    <property type="entry name" value="IPMI_Swivel"/>
</dbReference>
<name>A0A2H0LVC8_9BACT</name>
<dbReference type="HAMAP" id="MF_01032">
    <property type="entry name" value="LeuD_type2"/>
    <property type="match status" value="1"/>
</dbReference>
<dbReference type="GO" id="GO:0009098">
    <property type="term" value="P:L-leucine biosynthetic process"/>
    <property type="evidence" value="ECO:0007669"/>
    <property type="project" value="UniProtKB-UniRule"/>
</dbReference>
<dbReference type="Proteomes" id="UP000229641">
    <property type="component" value="Unassembled WGS sequence"/>
</dbReference>
<evidence type="ECO:0000313" key="9">
    <source>
        <dbReference type="EMBL" id="PIQ88341.1"/>
    </source>
</evidence>
<evidence type="ECO:0000256" key="2">
    <source>
        <dbReference type="ARBA" id="ARBA00002695"/>
    </source>
</evidence>
<evidence type="ECO:0000256" key="4">
    <source>
        <dbReference type="ARBA" id="ARBA00009869"/>
    </source>
</evidence>
<dbReference type="InterPro" id="IPR050075">
    <property type="entry name" value="LeuD"/>
</dbReference>
<dbReference type="AlphaFoldDB" id="A0A2H0LVC8"/>
<dbReference type="InterPro" id="IPR011827">
    <property type="entry name" value="LeuD_type2/HacB/DmdB"/>
</dbReference>
<gene>
    <name evidence="7" type="primary">leuD</name>
    <name evidence="9" type="ORF">COV72_08525</name>
</gene>
<dbReference type="GO" id="GO:0003861">
    <property type="term" value="F:3-isopropylmalate dehydratase activity"/>
    <property type="evidence" value="ECO:0007669"/>
    <property type="project" value="UniProtKB-UniRule"/>
</dbReference>
<comment type="catalytic activity">
    <reaction evidence="1 7">
        <text>(2R,3S)-3-isopropylmalate = (2S)-2-isopropylmalate</text>
        <dbReference type="Rhea" id="RHEA:32287"/>
        <dbReference type="ChEBI" id="CHEBI:1178"/>
        <dbReference type="ChEBI" id="CHEBI:35121"/>
        <dbReference type="EC" id="4.2.1.33"/>
    </reaction>
</comment>
<comment type="similarity">
    <text evidence="4 7">Belongs to the LeuD family. LeuD type 2 subfamily.</text>
</comment>
<evidence type="ECO:0000313" key="10">
    <source>
        <dbReference type="Proteomes" id="UP000229641"/>
    </source>
</evidence>
<evidence type="ECO:0000256" key="3">
    <source>
        <dbReference type="ARBA" id="ARBA00004729"/>
    </source>
</evidence>
<keyword evidence="7" id="KW-0100">Branched-chain amino acid biosynthesis</keyword>
<dbReference type="UniPathway" id="UPA00048">
    <property type="reaction ID" value="UER00071"/>
</dbReference>
<keyword evidence="6 7" id="KW-0456">Lyase</keyword>
<dbReference type="EC" id="4.2.1.33" evidence="7"/>
<dbReference type="NCBIfam" id="TIGR02087">
    <property type="entry name" value="LEUD_arch"/>
    <property type="match status" value="1"/>
</dbReference>
<comment type="function">
    <text evidence="2 7">Catalyzes the isomerization between 2-isopropylmalate and 3-isopropylmalate, via the formation of 2-isopropylmaleate.</text>
</comment>
<evidence type="ECO:0000256" key="5">
    <source>
        <dbReference type="ARBA" id="ARBA00011271"/>
    </source>
</evidence>
<evidence type="ECO:0000259" key="8">
    <source>
        <dbReference type="Pfam" id="PF00694"/>
    </source>
</evidence>
<evidence type="ECO:0000256" key="6">
    <source>
        <dbReference type="ARBA" id="ARBA00023239"/>
    </source>
</evidence>
<dbReference type="EMBL" id="PCWA01000109">
    <property type="protein sequence ID" value="PIQ88341.1"/>
    <property type="molecule type" value="Genomic_DNA"/>
</dbReference>
<organism evidence="9 10">
    <name type="scientific">Candidatus Ghiorseimicrobium undicola</name>
    <dbReference type="NCBI Taxonomy" id="1974746"/>
    <lineage>
        <taxon>Bacteria</taxon>
        <taxon>Pseudomonadati</taxon>
        <taxon>Candidatus Omnitrophota</taxon>
        <taxon>Candidatus Ghiorseimicrobium</taxon>
    </lineage>
</organism>
<dbReference type="InterPro" id="IPR015928">
    <property type="entry name" value="Aconitase/3IPM_dehydase_swvl"/>
</dbReference>
<evidence type="ECO:0000256" key="7">
    <source>
        <dbReference type="HAMAP-Rule" id="MF_01032"/>
    </source>
</evidence>
<dbReference type="CDD" id="cd01577">
    <property type="entry name" value="IPMI_Swivel"/>
    <property type="match status" value="1"/>
</dbReference>
<dbReference type="PANTHER" id="PTHR43345:SF2">
    <property type="entry name" value="3-ISOPROPYLMALATE DEHYDRATASE SMALL SUBUNIT 1"/>
    <property type="match status" value="1"/>
</dbReference>
<dbReference type="SUPFAM" id="SSF52016">
    <property type="entry name" value="LeuD/IlvD-like"/>
    <property type="match status" value="1"/>
</dbReference>
<accession>A0A2H0LVC8</accession>
<keyword evidence="7" id="KW-0432">Leucine biosynthesis</keyword>
<reference evidence="9 10" key="1">
    <citation type="submission" date="2017-09" db="EMBL/GenBank/DDBJ databases">
        <title>Depth-based differentiation of microbial function through sediment-hosted aquifers and enrichment of novel symbionts in the deep terrestrial subsurface.</title>
        <authorList>
            <person name="Probst A.J."/>
            <person name="Ladd B."/>
            <person name="Jarett J.K."/>
            <person name="Geller-Mcgrath D.E."/>
            <person name="Sieber C.M."/>
            <person name="Emerson J.B."/>
            <person name="Anantharaman K."/>
            <person name="Thomas B.C."/>
            <person name="Malmstrom R."/>
            <person name="Stieglmeier M."/>
            <person name="Klingl A."/>
            <person name="Woyke T."/>
            <person name="Ryan C.M."/>
            <person name="Banfield J.F."/>
        </authorList>
    </citation>
    <scope>NUCLEOTIDE SEQUENCE [LARGE SCALE GENOMIC DNA]</scope>
    <source>
        <strain evidence="9">CG11_big_fil_rev_8_21_14_0_20_42_13</strain>
    </source>
</reference>
<comment type="subunit">
    <text evidence="5 7">Heterodimer of LeuC and LeuD.</text>
</comment>
<dbReference type="Pfam" id="PF00694">
    <property type="entry name" value="Aconitase_C"/>
    <property type="match status" value="1"/>
</dbReference>
<keyword evidence="7" id="KW-0028">Amino-acid biosynthesis</keyword>
<feature type="domain" description="Aconitase A/isopropylmalate dehydratase small subunit swivel" evidence="8">
    <location>
        <begin position="52"/>
        <end position="102"/>
    </location>
</feature>
<proteinExistence type="inferred from homology"/>
<dbReference type="PANTHER" id="PTHR43345">
    <property type="entry name" value="3-ISOPROPYLMALATE DEHYDRATASE SMALL SUBUNIT 2-RELATED-RELATED"/>
    <property type="match status" value="1"/>
</dbReference>
<comment type="caution">
    <text evidence="9">The sequence shown here is derived from an EMBL/GenBank/DDBJ whole genome shotgun (WGS) entry which is preliminary data.</text>
</comment>